<organism evidence="1 2">
    <name type="scientific">Amborella trichopoda</name>
    <dbReference type="NCBI Taxonomy" id="13333"/>
    <lineage>
        <taxon>Eukaryota</taxon>
        <taxon>Viridiplantae</taxon>
        <taxon>Streptophyta</taxon>
        <taxon>Embryophyta</taxon>
        <taxon>Tracheophyta</taxon>
        <taxon>Spermatophyta</taxon>
        <taxon>Magnoliopsida</taxon>
        <taxon>Amborellales</taxon>
        <taxon>Amborellaceae</taxon>
        <taxon>Amborella</taxon>
    </lineage>
</organism>
<name>W1NUH4_AMBTC</name>
<reference evidence="2" key="1">
    <citation type="journal article" date="2013" name="Science">
        <title>The Amborella genome and the evolution of flowering plants.</title>
        <authorList>
            <consortium name="Amborella Genome Project"/>
        </authorList>
    </citation>
    <scope>NUCLEOTIDE SEQUENCE [LARGE SCALE GENOMIC DNA]</scope>
</reference>
<keyword evidence="2" id="KW-1185">Reference proteome</keyword>
<protein>
    <submittedName>
        <fullName evidence="1">Uncharacterized protein</fullName>
    </submittedName>
</protein>
<evidence type="ECO:0000313" key="1">
    <source>
        <dbReference type="EMBL" id="ERM98309.1"/>
    </source>
</evidence>
<gene>
    <name evidence="1" type="ORF">AMTR_s00094p00127400</name>
</gene>
<proteinExistence type="predicted"/>
<dbReference type="Proteomes" id="UP000017836">
    <property type="component" value="Unassembled WGS sequence"/>
</dbReference>
<dbReference type="HOGENOM" id="CLU_1429841_0_0_1"/>
<accession>W1NUH4</accession>
<dbReference type="EMBL" id="KI395392">
    <property type="protein sequence ID" value="ERM98309.1"/>
    <property type="molecule type" value="Genomic_DNA"/>
</dbReference>
<dbReference type="PANTHER" id="PTHR32166">
    <property type="entry name" value="OSJNBA0013A04.12 PROTEIN"/>
    <property type="match status" value="1"/>
</dbReference>
<sequence>MSPIISATSLARGSCEQRSLKESSITASCRTRTGAMISSKVGQIRGKFSPENPLKKWFSEETLWDSVNAISNGGVVQRCVGIVADGYNAKALRNLESENHWMAKLSCQFQGFNSLIKDFGKQLPLFRKVAENCLKIANFFNSRAQLRAGFEKLQLQELDQVGCALGMVKKEELELVKKGWIVLISRLELQ</sequence>
<dbReference type="PANTHER" id="PTHR32166:SF24">
    <property type="entry name" value="F16P17.2 PROTEIN"/>
    <property type="match status" value="1"/>
</dbReference>
<dbReference type="AlphaFoldDB" id="W1NUH4"/>
<dbReference type="Gramene" id="ERM98309">
    <property type="protein sequence ID" value="ERM98309"/>
    <property type="gene ID" value="AMTR_s00094p00127400"/>
</dbReference>
<dbReference type="eggNOG" id="ENOG502QPU0">
    <property type="taxonomic scope" value="Eukaryota"/>
</dbReference>
<evidence type="ECO:0000313" key="2">
    <source>
        <dbReference type="Proteomes" id="UP000017836"/>
    </source>
</evidence>